<evidence type="ECO:0000313" key="3">
    <source>
        <dbReference type="EMBL" id="VDP03733.1"/>
    </source>
</evidence>
<sequence length="240" mass="25703">MMFILAILVAIAVSVHAEGYGAPPAPGSVVAASAPYGAPYSTNSVSMTPQSVHEFQQQQYAQFLQQQQQQQQHLQLQRQHQTQPQPQPQQIPIGVQQQHVAAFPMGYGMYANAPTQLQPNPYQMYAAQQPLPNSLYVNYPQGMIIEPSHTTVPVAATSFISSPYGNPVSGSTGSSSGYTQSGYGSQTTIAAATGEEEARNLNAMANLTPAATTDPWAALGGVTTKKTQNKPKKDAEVREI</sequence>
<feature type="region of interest" description="Disordered" evidence="1">
    <location>
        <begin position="214"/>
        <end position="240"/>
    </location>
</feature>
<dbReference type="OrthoDB" id="5877352at2759"/>
<evidence type="ECO:0000313" key="5">
    <source>
        <dbReference type="WBParaSite" id="HPBE_0001573201-mRNA-1"/>
    </source>
</evidence>
<proteinExistence type="predicted"/>
<dbReference type="AlphaFoldDB" id="A0A183G2Z6"/>
<accession>A0A183G2Z6</accession>
<reference evidence="5" key="2">
    <citation type="submission" date="2019-09" db="UniProtKB">
        <authorList>
            <consortium name="WormBaseParasite"/>
        </authorList>
    </citation>
    <scope>IDENTIFICATION</scope>
</reference>
<feature type="compositionally biased region" description="Basic and acidic residues" evidence="1">
    <location>
        <begin position="231"/>
        <end position="240"/>
    </location>
</feature>
<dbReference type="Proteomes" id="UP000050761">
    <property type="component" value="Unassembled WGS sequence"/>
</dbReference>
<dbReference type="WBParaSite" id="HPBE_0001573201-mRNA-1">
    <property type="protein sequence ID" value="HPBE_0001573201-mRNA-1"/>
    <property type="gene ID" value="HPBE_0001573201"/>
</dbReference>
<protein>
    <submittedName>
        <fullName evidence="5">Secreted protein</fullName>
    </submittedName>
</protein>
<feature type="signal peptide" evidence="2">
    <location>
        <begin position="1"/>
        <end position="17"/>
    </location>
</feature>
<dbReference type="EMBL" id="UZAH01029013">
    <property type="protein sequence ID" value="VDP03733.1"/>
    <property type="molecule type" value="Genomic_DNA"/>
</dbReference>
<keyword evidence="4" id="KW-1185">Reference proteome</keyword>
<feature type="chain" id="PRO_5044551828" evidence="2">
    <location>
        <begin position="18"/>
        <end position="240"/>
    </location>
</feature>
<name>A0A183G2Z6_HELPZ</name>
<evidence type="ECO:0000256" key="2">
    <source>
        <dbReference type="SAM" id="SignalP"/>
    </source>
</evidence>
<gene>
    <name evidence="3" type="ORF">HPBE_LOCUS15731</name>
</gene>
<organism evidence="4 5">
    <name type="scientific">Heligmosomoides polygyrus</name>
    <name type="common">Parasitic roundworm</name>
    <dbReference type="NCBI Taxonomy" id="6339"/>
    <lineage>
        <taxon>Eukaryota</taxon>
        <taxon>Metazoa</taxon>
        <taxon>Ecdysozoa</taxon>
        <taxon>Nematoda</taxon>
        <taxon>Chromadorea</taxon>
        <taxon>Rhabditida</taxon>
        <taxon>Rhabditina</taxon>
        <taxon>Rhabditomorpha</taxon>
        <taxon>Strongyloidea</taxon>
        <taxon>Heligmosomidae</taxon>
        <taxon>Heligmosomoides</taxon>
    </lineage>
</organism>
<accession>A0A3P8E588</accession>
<evidence type="ECO:0000256" key="1">
    <source>
        <dbReference type="SAM" id="MobiDB-lite"/>
    </source>
</evidence>
<evidence type="ECO:0000313" key="4">
    <source>
        <dbReference type="Proteomes" id="UP000050761"/>
    </source>
</evidence>
<reference evidence="3 4" key="1">
    <citation type="submission" date="2018-11" db="EMBL/GenBank/DDBJ databases">
        <authorList>
            <consortium name="Pathogen Informatics"/>
        </authorList>
    </citation>
    <scope>NUCLEOTIDE SEQUENCE [LARGE SCALE GENOMIC DNA]</scope>
</reference>
<keyword evidence="2" id="KW-0732">Signal</keyword>